<sequence>MDTLFWLQSCLANLRGLVEVRTETGQLRFAGLQKC</sequence>
<dbReference type="EMBL" id="GBXM01049892">
    <property type="protein sequence ID" value="JAH58685.1"/>
    <property type="molecule type" value="Transcribed_RNA"/>
</dbReference>
<evidence type="ECO:0000313" key="1">
    <source>
        <dbReference type="EMBL" id="JAH58685.1"/>
    </source>
</evidence>
<name>A0A0E9U0F8_ANGAN</name>
<proteinExistence type="predicted"/>
<reference evidence="1" key="2">
    <citation type="journal article" date="2015" name="Fish Shellfish Immunol.">
        <title>Early steps in the European eel (Anguilla anguilla)-Vibrio vulnificus interaction in the gills: Role of the RtxA13 toxin.</title>
        <authorList>
            <person name="Callol A."/>
            <person name="Pajuelo D."/>
            <person name="Ebbesson L."/>
            <person name="Teles M."/>
            <person name="MacKenzie S."/>
            <person name="Amaro C."/>
        </authorList>
    </citation>
    <scope>NUCLEOTIDE SEQUENCE</scope>
</reference>
<accession>A0A0E9U0F8</accession>
<reference evidence="1" key="1">
    <citation type="submission" date="2014-11" db="EMBL/GenBank/DDBJ databases">
        <authorList>
            <person name="Amaro Gonzalez C."/>
        </authorList>
    </citation>
    <scope>NUCLEOTIDE SEQUENCE</scope>
</reference>
<protein>
    <submittedName>
        <fullName evidence="1">Uncharacterized protein</fullName>
    </submittedName>
</protein>
<dbReference type="AlphaFoldDB" id="A0A0E9U0F8"/>
<organism evidence="1">
    <name type="scientific">Anguilla anguilla</name>
    <name type="common">European freshwater eel</name>
    <name type="synonym">Muraena anguilla</name>
    <dbReference type="NCBI Taxonomy" id="7936"/>
    <lineage>
        <taxon>Eukaryota</taxon>
        <taxon>Metazoa</taxon>
        <taxon>Chordata</taxon>
        <taxon>Craniata</taxon>
        <taxon>Vertebrata</taxon>
        <taxon>Euteleostomi</taxon>
        <taxon>Actinopterygii</taxon>
        <taxon>Neopterygii</taxon>
        <taxon>Teleostei</taxon>
        <taxon>Anguilliformes</taxon>
        <taxon>Anguillidae</taxon>
        <taxon>Anguilla</taxon>
    </lineage>
</organism>